<dbReference type="InterPro" id="IPR011817">
    <property type="entry name" value="Uridylate_kinase"/>
</dbReference>
<dbReference type="eggNOG" id="COG0528">
    <property type="taxonomic scope" value="Bacteria"/>
</dbReference>
<evidence type="ECO:0000256" key="9">
    <source>
        <dbReference type="ARBA" id="ARBA00022975"/>
    </source>
</evidence>
<comment type="similarity">
    <text evidence="3 11">Belongs to the UMP kinase family.</text>
</comment>
<evidence type="ECO:0000259" key="12">
    <source>
        <dbReference type="Pfam" id="PF00696"/>
    </source>
</evidence>
<dbReference type="EC" id="2.7.4.22" evidence="11"/>
<feature type="binding site" evidence="11">
    <location>
        <position position="172"/>
    </location>
    <ligand>
        <name>ATP</name>
        <dbReference type="ChEBI" id="CHEBI:30616"/>
    </ligand>
</feature>
<evidence type="ECO:0000313" key="13">
    <source>
        <dbReference type="EMBL" id="AFM26616.1"/>
    </source>
</evidence>
<dbReference type="GO" id="GO:0005737">
    <property type="term" value="C:cytoplasm"/>
    <property type="evidence" value="ECO:0007669"/>
    <property type="project" value="UniProtKB-SubCell"/>
</dbReference>
<proteinExistence type="inferred from homology"/>
<evidence type="ECO:0000256" key="3">
    <source>
        <dbReference type="ARBA" id="ARBA00007614"/>
    </source>
</evidence>
<comment type="function">
    <text evidence="11">Catalyzes the reversible phosphorylation of UMP to UDP.</text>
</comment>
<evidence type="ECO:0000256" key="5">
    <source>
        <dbReference type="ARBA" id="ARBA00022679"/>
    </source>
</evidence>
<keyword evidence="8 11" id="KW-0067">ATP-binding</keyword>
<gene>
    <name evidence="11" type="primary">pyrH</name>
    <name evidence="13" type="ordered locus">Desti_3974</name>
</gene>
<comment type="activity regulation">
    <text evidence="11">Inhibited by UTP.</text>
</comment>
<reference evidence="14" key="1">
    <citation type="submission" date="2012-06" db="EMBL/GenBank/DDBJ databases">
        <title>Complete sequence of chromosome of Desulfomonile tiedjei DSM 6799.</title>
        <authorList>
            <person name="Lucas S."/>
            <person name="Copeland A."/>
            <person name="Lapidus A."/>
            <person name="Glavina del Rio T."/>
            <person name="Dalin E."/>
            <person name="Tice H."/>
            <person name="Bruce D."/>
            <person name="Goodwin L."/>
            <person name="Pitluck S."/>
            <person name="Peters L."/>
            <person name="Ovchinnikova G."/>
            <person name="Zeytun A."/>
            <person name="Lu M."/>
            <person name="Kyrpides N."/>
            <person name="Mavromatis K."/>
            <person name="Ivanova N."/>
            <person name="Brettin T."/>
            <person name="Detter J.C."/>
            <person name="Han C."/>
            <person name="Larimer F."/>
            <person name="Land M."/>
            <person name="Hauser L."/>
            <person name="Markowitz V."/>
            <person name="Cheng J.-F."/>
            <person name="Hugenholtz P."/>
            <person name="Woyke T."/>
            <person name="Wu D."/>
            <person name="Spring S."/>
            <person name="Schroeder M."/>
            <person name="Brambilla E."/>
            <person name="Klenk H.-P."/>
            <person name="Eisen J.A."/>
        </authorList>
    </citation>
    <scope>NUCLEOTIDE SEQUENCE [LARGE SCALE GENOMIC DNA]</scope>
    <source>
        <strain evidence="14">ATCC 49306 / DSM 6799 / DCB-1</strain>
    </source>
</reference>
<dbReference type="RefSeq" id="WP_014811742.1">
    <property type="nucleotide sequence ID" value="NC_018025.1"/>
</dbReference>
<feature type="domain" description="Aspartate/glutamate/uridylate kinase" evidence="12">
    <location>
        <begin position="9"/>
        <end position="217"/>
    </location>
</feature>
<dbReference type="AlphaFoldDB" id="I4CAM5"/>
<dbReference type="CDD" id="cd04254">
    <property type="entry name" value="AAK_UMPK-PyrH-Ec"/>
    <property type="match status" value="1"/>
</dbReference>
<comment type="pathway">
    <text evidence="2 11">Pyrimidine metabolism; CTP biosynthesis via de novo pathway; UDP from UMP (UMPK route): step 1/1.</text>
</comment>
<feature type="binding site" evidence="11">
    <location>
        <position position="163"/>
    </location>
    <ligand>
        <name>ATP</name>
        <dbReference type="ChEBI" id="CHEBI:30616"/>
    </ligand>
</feature>
<dbReference type="InterPro" id="IPR001048">
    <property type="entry name" value="Asp/Glu/Uridylate_kinase"/>
</dbReference>
<keyword evidence="5 11" id="KW-0808">Transferase</keyword>
<dbReference type="FunFam" id="3.40.1160.10:FF:000001">
    <property type="entry name" value="Uridylate kinase"/>
    <property type="match status" value="1"/>
</dbReference>
<dbReference type="Pfam" id="PF00696">
    <property type="entry name" value="AA_kinase"/>
    <property type="match status" value="1"/>
</dbReference>
<feature type="binding site" evidence="11">
    <location>
        <position position="56"/>
    </location>
    <ligand>
        <name>ATP</name>
        <dbReference type="ChEBI" id="CHEBI:30616"/>
    </ligand>
</feature>
<dbReference type="Gene3D" id="3.40.1160.10">
    <property type="entry name" value="Acetylglutamate kinase-like"/>
    <property type="match status" value="1"/>
</dbReference>
<dbReference type="NCBIfam" id="TIGR02075">
    <property type="entry name" value="pyrH_bact"/>
    <property type="match status" value="1"/>
</dbReference>
<accession>I4CAM5</accession>
<organism evidence="13 14">
    <name type="scientific">Desulfomonile tiedjei (strain ATCC 49306 / DSM 6799 / DCB-1)</name>
    <dbReference type="NCBI Taxonomy" id="706587"/>
    <lineage>
        <taxon>Bacteria</taxon>
        <taxon>Pseudomonadati</taxon>
        <taxon>Thermodesulfobacteriota</taxon>
        <taxon>Desulfomonilia</taxon>
        <taxon>Desulfomonilales</taxon>
        <taxon>Desulfomonilaceae</taxon>
        <taxon>Desulfomonile</taxon>
    </lineage>
</organism>
<evidence type="ECO:0000256" key="8">
    <source>
        <dbReference type="ARBA" id="ARBA00022840"/>
    </source>
</evidence>
<feature type="binding site" evidence="11">
    <location>
        <position position="75"/>
    </location>
    <ligand>
        <name>UMP</name>
        <dbReference type="ChEBI" id="CHEBI:57865"/>
    </ligand>
</feature>
<keyword evidence="7 11" id="KW-0418">Kinase</keyword>
<dbReference type="Proteomes" id="UP000006055">
    <property type="component" value="Chromosome"/>
</dbReference>
<dbReference type="GO" id="GO:0044210">
    <property type="term" value="P:'de novo' CTP biosynthetic process"/>
    <property type="evidence" value="ECO:0007669"/>
    <property type="project" value="UniProtKB-UniRule"/>
</dbReference>
<dbReference type="PATRIC" id="fig|706587.4.peg.4502"/>
<keyword evidence="14" id="KW-1185">Reference proteome</keyword>
<dbReference type="HAMAP" id="MF_01220_B">
    <property type="entry name" value="PyrH_B"/>
    <property type="match status" value="1"/>
</dbReference>
<evidence type="ECO:0000256" key="6">
    <source>
        <dbReference type="ARBA" id="ARBA00022741"/>
    </source>
</evidence>
<evidence type="ECO:0000256" key="4">
    <source>
        <dbReference type="ARBA" id="ARBA00022490"/>
    </source>
</evidence>
<dbReference type="GO" id="GO:0005524">
    <property type="term" value="F:ATP binding"/>
    <property type="evidence" value="ECO:0007669"/>
    <property type="project" value="UniProtKB-KW"/>
</dbReference>
<dbReference type="GO" id="GO:0006225">
    <property type="term" value="P:UDP biosynthetic process"/>
    <property type="evidence" value="ECO:0007669"/>
    <property type="project" value="TreeGrafter"/>
</dbReference>
<protein>
    <recommendedName>
        <fullName evidence="11">Uridylate kinase</fullName>
        <shortName evidence="11">UK</shortName>
        <ecNumber evidence="11">2.7.4.22</ecNumber>
    </recommendedName>
    <alternativeName>
        <fullName evidence="11">Uridine monophosphate kinase</fullName>
        <shortName evidence="11">UMP kinase</shortName>
        <shortName evidence="11">UMPK</shortName>
    </alternativeName>
</protein>
<dbReference type="InterPro" id="IPR036393">
    <property type="entry name" value="AceGlu_kinase-like_sf"/>
</dbReference>
<name>I4CAM5_DESTA</name>
<sequence length="240" mass="25829">MKRSEGYRRALLKISGEAMSGERDYGFDKDGISRIARQIEIARNAGHELGIVIGGGNILRGREAASVGVPPLAADHMGMIATVLNGLALRWALEELSVKSRVMCAFPVGHFVEEADSEQAKDYLSKGFVVIFSGGTGNPCFTTDSAAALRAVEIDADVVIKATQVNGVYDKDPHVYPDAELYEYVTVEEALEKRLGIMDAAAIEILGRKRIPTIVLSLHENGNIQRALAGEKVGTLMVSA</sequence>
<feature type="binding site" evidence="11">
    <location>
        <position position="60"/>
    </location>
    <ligand>
        <name>ATP</name>
        <dbReference type="ChEBI" id="CHEBI:30616"/>
    </ligand>
</feature>
<dbReference type="HOGENOM" id="CLU_033861_0_0_7"/>
<comment type="subunit">
    <text evidence="11">Homohexamer.</text>
</comment>
<feature type="binding site" evidence="11">
    <location>
        <position position="169"/>
    </location>
    <ligand>
        <name>ATP</name>
        <dbReference type="ChEBI" id="CHEBI:30616"/>
    </ligand>
</feature>
<dbReference type="SUPFAM" id="SSF53633">
    <property type="entry name" value="Carbamate kinase-like"/>
    <property type="match status" value="1"/>
</dbReference>
<comment type="subcellular location">
    <subcellularLocation>
        <location evidence="1 11">Cytoplasm</location>
    </subcellularLocation>
</comment>
<dbReference type="PIRSF" id="PIRSF005650">
    <property type="entry name" value="Uridylate_kin"/>
    <property type="match status" value="1"/>
</dbReference>
<feature type="binding site" evidence="11">
    <location>
        <position position="164"/>
    </location>
    <ligand>
        <name>ATP</name>
        <dbReference type="ChEBI" id="CHEBI:30616"/>
    </ligand>
</feature>
<dbReference type="GO" id="GO:0033862">
    <property type="term" value="F:UMP kinase activity"/>
    <property type="evidence" value="ECO:0007669"/>
    <property type="project" value="UniProtKB-EC"/>
</dbReference>
<evidence type="ECO:0000256" key="7">
    <source>
        <dbReference type="ARBA" id="ARBA00022777"/>
    </source>
</evidence>
<dbReference type="EMBL" id="CP003360">
    <property type="protein sequence ID" value="AFM26616.1"/>
    <property type="molecule type" value="Genomic_DNA"/>
</dbReference>
<dbReference type="KEGG" id="dti:Desti_3974"/>
<keyword evidence="4 11" id="KW-0963">Cytoplasm</keyword>
<feature type="binding site" evidence="11">
    <location>
        <begin position="136"/>
        <end position="143"/>
    </location>
    <ligand>
        <name>UMP</name>
        <dbReference type="ChEBI" id="CHEBI:57865"/>
    </ligand>
</feature>
<comment type="catalytic activity">
    <reaction evidence="10 11">
        <text>UMP + ATP = UDP + ADP</text>
        <dbReference type="Rhea" id="RHEA:24400"/>
        <dbReference type="ChEBI" id="CHEBI:30616"/>
        <dbReference type="ChEBI" id="CHEBI:57865"/>
        <dbReference type="ChEBI" id="CHEBI:58223"/>
        <dbReference type="ChEBI" id="CHEBI:456216"/>
        <dbReference type="EC" id="2.7.4.22"/>
    </reaction>
</comment>
<evidence type="ECO:0000256" key="10">
    <source>
        <dbReference type="ARBA" id="ARBA00047767"/>
    </source>
</evidence>
<dbReference type="PANTHER" id="PTHR42833:SF4">
    <property type="entry name" value="URIDYLATE KINASE PUMPKIN, CHLOROPLASTIC"/>
    <property type="match status" value="1"/>
</dbReference>
<keyword evidence="9 11" id="KW-0665">Pyrimidine biosynthesis</keyword>
<comment type="caution">
    <text evidence="11">Lacks conserved residue(s) required for the propagation of feature annotation.</text>
</comment>
<evidence type="ECO:0000256" key="1">
    <source>
        <dbReference type="ARBA" id="ARBA00004496"/>
    </source>
</evidence>
<evidence type="ECO:0000256" key="11">
    <source>
        <dbReference type="HAMAP-Rule" id="MF_01220"/>
    </source>
</evidence>
<feature type="binding site" evidence="11">
    <location>
        <position position="55"/>
    </location>
    <ligand>
        <name>UMP</name>
        <dbReference type="ChEBI" id="CHEBI:57865"/>
    </ligand>
</feature>
<evidence type="ECO:0000256" key="2">
    <source>
        <dbReference type="ARBA" id="ARBA00004791"/>
    </source>
</evidence>
<dbReference type="STRING" id="706587.Desti_3974"/>
<feature type="binding site" evidence="11">
    <location>
        <begin position="13"/>
        <end position="16"/>
    </location>
    <ligand>
        <name>ATP</name>
        <dbReference type="ChEBI" id="CHEBI:30616"/>
    </ligand>
</feature>
<dbReference type="UniPathway" id="UPA00159">
    <property type="reaction ID" value="UER00275"/>
</dbReference>
<dbReference type="InterPro" id="IPR015963">
    <property type="entry name" value="Uridylate_kinase_bac"/>
</dbReference>
<dbReference type="OrthoDB" id="9807458at2"/>
<evidence type="ECO:0000313" key="14">
    <source>
        <dbReference type="Proteomes" id="UP000006055"/>
    </source>
</evidence>
<keyword evidence="6 11" id="KW-0547">Nucleotide-binding</keyword>
<dbReference type="PANTHER" id="PTHR42833">
    <property type="entry name" value="URIDYLATE KINASE"/>
    <property type="match status" value="1"/>
</dbReference>